<keyword evidence="2" id="KW-1003">Cell membrane</keyword>
<evidence type="ECO:0000313" key="11">
    <source>
        <dbReference type="Proteomes" id="UP001596174"/>
    </source>
</evidence>
<dbReference type="PANTHER" id="PTHR33908">
    <property type="entry name" value="MANNOSYLTRANSFERASE YKCB-RELATED"/>
    <property type="match status" value="1"/>
</dbReference>
<feature type="transmembrane region" description="Helical" evidence="9">
    <location>
        <begin position="51"/>
        <end position="69"/>
    </location>
</feature>
<feature type="transmembrane region" description="Helical" evidence="9">
    <location>
        <begin position="200"/>
        <end position="217"/>
    </location>
</feature>
<sequence length="588" mass="62587">MSGTPTVVVVEPEPGYVRVDPPPSPGALARQRRLEEREAARPQPRTLRRDWLPLLLVLVVQAACSGRLIGMNTAFLDEGTYIYSGYQELGHLLHGRPVAEYQSFFSGAPVIYPVVVATADILGGLSGTRLLSMVFMLSATVAVHLAARRIYGSLAAFFAAALFAALGPTQFLGGYATYDAMALALLAWAGYFATRLATGGGYLCILPAAVAMALADATKYASLLWSPVVLGLAVFAGWGGSPWSGVRWRRGLLLFAVWVVALAIPAAAAGQVYLHGFTSTTLQRKVASDSYGYVATAAAQWVGALLVLALIGTVVVLCSASRWGANGRSARWLALVLLVGGVLAPANQIRIHTWLSLQKHVDFGAWFSCMVAGYLLARLLPAAASRARLAAGGLAAATAVGALGWVGFGQATAMFTAWPDSRPLVSALTPYVQKGADQYLVEDYDVPAYYFKDRSNWQQWHDLVAVYYTDPKTHETLTGVPAIKAALAAHKYRMVVLDFMQTAGTDAQIQPYLKQYGYRVAATVVSTTSGTTGRYTVYLAPEGQPSAPGKGQAKGSAHKGTTSKGTTSKGRTRNRNQSQGGTKTAVKK</sequence>
<comment type="caution">
    <text evidence="10">The sequence shown here is derived from an EMBL/GenBank/DDBJ whole genome shotgun (WGS) entry which is preliminary data.</text>
</comment>
<keyword evidence="3" id="KW-0328">Glycosyltransferase</keyword>
<feature type="transmembrane region" description="Helical" evidence="9">
    <location>
        <begin position="332"/>
        <end position="351"/>
    </location>
</feature>
<keyword evidence="4" id="KW-0808">Transferase</keyword>
<name>A0ABW1G7P1_9ACTN</name>
<feature type="transmembrane region" description="Helical" evidence="9">
    <location>
        <begin position="252"/>
        <end position="274"/>
    </location>
</feature>
<evidence type="ECO:0000256" key="1">
    <source>
        <dbReference type="ARBA" id="ARBA00004651"/>
    </source>
</evidence>
<dbReference type="InterPro" id="IPR050297">
    <property type="entry name" value="LipidA_mod_glycosyltrf_83"/>
</dbReference>
<accession>A0ABW1G7P1</accession>
<dbReference type="EMBL" id="JBHSQJ010000084">
    <property type="protein sequence ID" value="MFC5909679.1"/>
    <property type="molecule type" value="Genomic_DNA"/>
</dbReference>
<feature type="transmembrane region" description="Helical" evidence="9">
    <location>
        <begin position="110"/>
        <end position="138"/>
    </location>
</feature>
<feature type="transmembrane region" description="Helical" evidence="9">
    <location>
        <begin position="150"/>
        <end position="169"/>
    </location>
</feature>
<proteinExistence type="predicted"/>
<evidence type="ECO:0000256" key="4">
    <source>
        <dbReference type="ARBA" id="ARBA00022679"/>
    </source>
</evidence>
<evidence type="ECO:0000256" key="7">
    <source>
        <dbReference type="ARBA" id="ARBA00023136"/>
    </source>
</evidence>
<evidence type="ECO:0008006" key="12">
    <source>
        <dbReference type="Google" id="ProtNLM"/>
    </source>
</evidence>
<feature type="transmembrane region" description="Helical" evidence="9">
    <location>
        <begin position="363"/>
        <end position="380"/>
    </location>
</feature>
<dbReference type="PANTHER" id="PTHR33908:SF11">
    <property type="entry name" value="MEMBRANE PROTEIN"/>
    <property type="match status" value="1"/>
</dbReference>
<keyword evidence="5 9" id="KW-0812">Transmembrane</keyword>
<keyword evidence="7 9" id="KW-0472">Membrane</keyword>
<evidence type="ECO:0000256" key="9">
    <source>
        <dbReference type="SAM" id="Phobius"/>
    </source>
</evidence>
<feature type="transmembrane region" description="Helical" evidence="9">
    <location>
        <begin position="223"/>
        <end position="240"/>
    </location>
</feature>
<comment type="subcellular location">
    <subcellularLocation>
        <location evidence="1">Cell membrane</location>
        <topology evidence="1">Multi-pass membrane protein</topology>
    </subcellularLocation>
</comment>
<feature type="region of interest" description="Disordered" evidence="8">
    <location>
        <begin position="14"/>
        <end position="42"/>
    </location>
</feature>
<evidence type="ECO:0000256" key="3">
    <source>
        <dbReference type="ARBA" id="ARBA00022676"/>
    </source>
</evidence>
<dbReference type="Proteomes" id="UP001596174">
    <property type="component" value="Unassembled WGS sequence"/>
</dbReference>
<evidence type="ECO:0000256" key="2">
    <source>
        <dbReference type="ARBA" id="ARBA00022475"/>
    </source>
</evidence>
<evidence type="ECO:0000256" key="6">
    <source>
        <dbReference type="ARBA" id="ARBA00022989"/>
    </source>
</evidence>
<evidence type="ECO:0000256" key="5">
    <source>
        <dbReference type="ARBA" id="ARBA00022692"/>
    </source>
</evidence>
<keyword evidence="11" id="KW-1185">Reference proteome</keyword>
<evidence type="ECO:0000313" key="10">
    <source>
        <dbReference type="EMBL" id="MFC5909679.1"/>
    </source>
</evidence>
<dbReference type="RefSeq" id="WP_380585681.1">
    <property type="nucleotide sequence ID" value="NZ_JBHSQJ010000084.1"/>
</dbReference>
<keyword evidence="6 9" id="KW-1133">Transmembrane helix</keyword>
<protein>
    <recommendedName>
        <fullName evidence="12">Glycosyltransferase RgtA/B/C/D-like domain-containing protein</fullName>
    </recommendedName>
</protein>
<feature type="region of interest" description="Disordered" evidence="8">
    <location>
        <begin position="540"/>
        <end position="588"/>
    </location>
</feature>
<feature type="compositionally biased region" description="Low complexity" evidence="8">
    <location>
        <begin position="554"/>
        <end position="569"/>
    </location>
</feature>
<feature type="transmembrane region" description="Helical" evidence="9">
    <location>
        <begin position="387"/>
        <end position="408"/>
    </location>
</feature>
<reference evidence="11" key="1">
    <citation type="journal article" date="2019" name="Int. J. Syst. Evol. Microbiol.">
        <title>The Global Catalogue of Microorganisms (GCM) 10K type strain sequencing project: providing services to taxonomists for standard genome sequencing and annotation.</title>
        <authorList>
            <consortium name="The Broad Institute Genomics Platform"/>
            <consortium name="The Broad Institute Genome Sequencing Center for Infectious Disease"/>
            <person name="Wu L."/>
            <person name="Ma J."/>
        </authorList>
    </citation>
    <scope>NUCLEOTIDE SEQUENCE [LARGE SCALE GENOMIC DNA]</scope>
    <source>
        <strain evidence="11">JCM 4816</strain>
    </source>
</reference>
<organism evidence="10 11">
    <name type="scientific">Streptacidiphilus monticola</name>
    <dbReference type="NCBI Taxonomy" id="2161674"/>
    <lineage>
        <taxon>Bacteria</taxon>
        <taxon>Bacillati</taxon>
        <taxon>Actinomycetota</taxon>
        <taxon>Actinomycetes</taxon>
        <taxon>Kitasatosporales</taxon>
        <taxon>Streptomycetaceae</taxon>
        <taxon>Streptacidiphilus</taxon>
    </lineage>
</organism>
<gene>
    <name evidence="10" type="ORF">ACFP3V_20990</name>
</gene>
<feature type="transmembrane region" description="Helical" evidence="9">
    <location>
        <begin position="294"/>
        <end position="320"/>
    </location>
</feature>
<evidence type="ECO:0000256" key="8">
    <source>
        <dbReference type="SAM" id="MobiDB-lite"/>
    </source>
</evidence>